<evidence type="ECO:0000256" key="1">
    <source>
        <dbReference type="SAM" id="Phobius"/>
    </source>
</evidence>
<feature type="transmembrane region" description="Helical" evidence="1">
    <location>
        <begin position="9"/>
        <end position="30"/>
    </location>
</feature>
<sequence>MSNKKTQKIIVYLMIGAMVALSLLSGLSVLL</sequence>
<gene>
    <name evidence="2" type="ORF">H4683_000888</name>
</gene>
<protein>
    <recommendedName>
        <fullName evidence="4">Stressosome-associated protein Prli42</fullName>
    </recommendedName>
</protein>
<keyword evidence="1" id="KW-0812">Transmembrane</keyword>
<reference evidence="2" key="1">
    <citation type="submission" date="2020-10" db="EMBL/GenBank/DDBJ databases">
        <title>Genomic Encyclopedia of Type Strains, Phase IV (KMG-IV): sequencing the most valuable type-strain genomes for metagenomic binning, comparative biology and taxonomic classification.</title>
        <authorList>
            <person name="Goeker M."/>
        </authorList>
    </citation>
    <scope>NUCLEOTIDE SEQUENCE</scope>
    <source>
        <strain evidence="2">DSM 13886</strain>
    </source>
</reference>
<name>A0A927R5E0_9BACL</name>
<organism evidence="2 3">
    <name type="scientific">Sporosarcina limicola</name>
    <dbReference type="NCBI Taxonomy" id="34101"/>
    <lineage>
        <taxon>Bacteria</taxon>
        <taxon>Bacillati</taxon>
        <taxon>Bacillota</taxon>
        <taxon>Bacilli</taxon>
        <taxon>Bacillales</taxon>
        <taxon>Caryophanaceae</taxon>
        <taxon>Sporosarcina</taxon>
    </lineage>
</organism>
<dbReference type="Proteomes" id="UP000658225">
    <property type="component" value="Unassembled WGS sequence"/>
</dbReference>
<dbReference type="InterPro" id="IPR049722">
    <property type="entry name" value="Prli42-like"/>
</dbReference>
<keyword evidence="3" id="KW-1185">Reference proteome</keyword>
<dbReference type="EMBL" id="JADBEL010000003">
    <property type="protein sequence ID" value="MBE1553814.1"/>
    <property type="molecule type" value="Genomic_DNA"/>
</dbReference>
<evidence type="ECO:0000313" key="2">
    <source>
        <dbReference type="EMBL" id="MBE1553814.1"/>
    </source>
</evidence>
<dbReference type="NCBIfam" id="NF033880">
    <property type="entry name" value="Prli42"/>
    <property type="match status" value="1"/>
</dbReference>
<keyword evidence="1" id="KW-1133">Transmembrane helix</keyword>
<evidence type="ECO:0008006" key="4">
    <source>
        <dbReference type="Google" id="ProtNLM"/>
    </source>
</evidence>
<dbReference type="AlphaFoldDB" id="A0A927R5E0"/>
<accession>A0A927R5E0</accession>
<keyword evidence="1" id="KW-0472">Membrane</keyword>
<comment type="caution">
    <text evidence="2">The sequence shown here is derived from an EMBL/GenBank/DDBJ whole genome shotgun (WGS) entry which is preliminary data.</text>
</comment>
<dbReference type="RefSeq" id="WP_192597623.1">
    <property type="nucleotide sequence ID" value="NZ_JADBEL010000003.1"/>
</dbReference>
<proteinExistence type="predicted"/>
<evidence type="ECO:0000313" key="3">
    <source>
        <dbReference type="Proteomes" id="UP000658225"/>
    </source>
</evidence>